<dbReference type="Pfam" id="PF00005">
    <property type="entry name" value="ABC_tran"/>
    <property type="match status" value="1"/>
</dbReference>
<dbReference type="Gene3D" id="2.40.50.100">
    <property type="match status" value="1"/>
</dbReference>
<reference evidence="5 6" key="1">
    <citation type="submission" date="2018-03" db="EMBL/GenBank/DDBJ databases">
        <title>The Complete Genome of Celeribacter baekdonensis strain LH4, a Thiosulfate-Oxidizing Alphaproteobacterium Isolated from Gulf of Mexico Continental Slope Sediments.</title>
        <authorList>
            <person name="Flood B.E."/>
            <person name="Bailey J.V."/>
            <person name="Leprich D."/>
        </authorList>
    </citation>
    <scope>NUCLEOTIDE SEQUENCE [LARGE SCALE GENOMIC DNA]</scope>
    <source>
        <strain evidence="5 6">LH4</strain>
    </source>
</reference>
<evidence type="ECO:0000256" key="2">
    <source>
        <dbReference type="ARBA" id="ARBA00022741"/>
    </source>
</evidence>
<dbReference type="Pfam" id="PF08402">
    <property type="entry name" value="TOBE_2"/>
    <property type="match status" value="1"/>
</dbReference>
<dbReference type="RefSeq" id="WP_107719283.1">
    <property type="nucleotide sequence ID" value="NZ_CP028475.1"/>
</dbReference>
<keyword evidence="3 5" id="KW-0067">ATP-binding</keyword>
<dbReference type="InterPro" id="IPR008995">
    <property type="entry name" value="Mo/tungstate-bd_C_term_dom"/>
</dbReference>
<dbReference type="GO" id="GO:0022857">
    <property type="term" value="F:transmembrane transporter activity"/>
    <property type="evidence" value="ECO:0007669"/>
    <property type="project" value="InterPro"/>
</dbReference>
<dbReference type="InterPro" id="IPR027417">
    <property type="entry name" value="P-loop_NTPase"/>
</dbReference>
<dbReference type="GO" id="GO:0005524">
    <property type="term" value="F:ATP binding"/>
    <property type="evidence" value="ECO:0007669"/>
    <property type="project" value="UniProtKB-KW"/>
</dbReference>
<dbReference type="SUPFAM" id="SSF50331">
    <property type="entry name" value="MOP-like"/>
    <property type="match status" value="1"/>
</dbReference>
<proteinExistence type="predicted"/>
<organism evidence="5 6">
    <name type="scientific">Celeribacter baekdonensis</name>
    <dbReference type="NCBI Taxonomy" id="875171"/>
    <lineage>
        <taxon>Bacteria</taxon>
        <taxon>Pseudomonadati</taxon>
        <taxon>Pseudomonadota</taxon>
        <taxon>Alphaproteobacteria</taxon>
        <taxon>Rhodobacterales</taxon>
        <taxon>Roseobacteraceae</taxon>
        <taxon>Celeribacter</taxon>
    </lineage>
</organism>
<dbReference type="Proteomes" id="UP000241447">
    <property type="component" value="Chromosome"/>
</dbReference>
<name>A0A2R4M143_9RHOB</name>
<dbReference type="PROSITE" id="PS50893">
    <property type="entry name" value="ABC_TRANSPORTER_2"/>
    <property type="match status" value="1"/>
</dbReference>
<dbReference type="GO" id="GO:0043190">
    <property type="term" value="C:ATP-binding cassette (ABC) transporter complex"/>
    <property type="evidence" value="ECO:0007669"/>
    <property type="project" value="InterPro"/>
</dbReference>
<gene>
    <name evidence="5" type="ORF">DA792_06920</name>
</gene>
<dbReference type="PANTHER" id="PTHR42781">
    <property type="entry name" value="SPERMIDINE/PUTRESCINE IMPORT ATP-BINDING PROTEIN POTA"/>
    <property type="match status" value="1"/>
</dbReference>
<keyword evidence="2" id="KW-0547">Nucleotide-binding</keyword>
<accession>A0A2R4M143</accession>
<dbReference type="AlphaFoldDB" id="A0A2R4M143"/>
<dbReference type="FunFam" id="3.40.50.300:FF:000133">
    <property type="entry name" value="Spermidine/putrescine import ATP-binding protein PotA"/>
    <property type="match status" value="1"/>
</dbReference>
<protein>
    <submittedName>
        <fullName evidence="5">Fe3+/spermidine/putrescine ABC transporter ATP-binding protein</fullName>
    </submittedName>
</protein>
<dbReference type="SMART" id="SM00382">
    <property type="entry name" value="AAA"/>
    <property type="match status" value="1"/>
</dbReference>
<sequence>MTNQPKPERKPLISLQNIQKHYGEYHALRGINLEIGEGEFFSLLGPSGCGKTTLLRTIAGFEDIDSGSVMLAGKDMMGVPANKRPTNMVFQSYAIFPHLTVAENVAFGLRKSPMSKAEKAQAAEAALEMVGLTGYGNRAAHALSGGQRQRVALARALVLKPKVLLLDEPLSALDRKMREQMQVELIKLQREVGITFILVTHDQEEALVMSDRIAVMFEGEIAQCDDPEVLYRRPKTKRVADFIGVMNFLPATCRHEAGKKIVNIVGLGETEITDDQCPEGFPEGAATVGFRPETLTILYDTQTPTHRESPALIEEVVYYGDMTYYDVKFDGVDTPVRLSMRNLFGRDVLEVGTRARISWSPGALVVFG</sequence>
<dbReference type="GO" id="GO:0016887">
    <property type="term" value="F:ATP hydrolysis activity"/>
    <property type="evidence" value="ECO:0007669"/>
    <property type="project" value="InterPro"/>
</dbReference>
<dbReference type="InterPro" id="IPR017871">
    <property type="entry name" value="ABC_transporter-like_CS"/>
</dbReference>
<dbReference type="KEGG" id="cbak:DA792_06920"/>
<dbReference type="InterPro" id="IPR013611">
    <property type="entry name" value="Transp-assoc_OB_typ2"/>
</dbReference>
<dbReference type="PANTHER" id="PTHR42781:SF4">
    <property type="entry name" value="SPERMIDINE_PUTRESCINE IMPORT ATP-BINDING PROTEIN POTA"/>
    <property type="match status" value="1"/>
</dbReference>
<dbReference type="SUPFAM" id="SSF52540">
    <property type="entry name" value="P-loop containing nucleoside triphosphate hydrolases"/>
    <property type="match status" value="1"/>
</dbReference>
<dbReference type="GO" id="GO:0015847">
    <property type="term" value="P:putrescine transport"/>
    <property type="evidence" value="ECO:0007669"/>
    <property type="project" value="UniProtKB-ARBA"/>
</dbReference>
<feature type="domain" description="ABC transporter" evidence="4">
    <location>
        <begin position="13"/>
        <end position="243"/>
    </location>
</feature>
<dbReference type="InterPro" id="IPR003439">
    <property type="entry name" value="ABC_transporter-like_ATP-bd"/>
</dbReference>
<dbReference type="EMBL" id="CP028475">
    <property type="protein sequence ID" value="AVW90848.1"/>
    <property type="molecule type" value="Genomic_DNA"/>
</dbReference>
<evidence type="ECO:0000313" key="5">
    <source>
        <dbReference type="EMBL" id="AVW90848.1"/>
    </source>
</evidence>
<dbReference type="OrthoDB" id="9802264at2"/>
<dbReference type="Gene3D" id="3.40.50.300">
    <property type="entry name" value="P-loop containing nucleotide triphosphate hydrolases"/>
    <property type="match status" value="1"/>
</dbReference>
<evidence type="ECO:0000256" key="3">
    <source>
        <dbReference type="ARBA" id="ARBA00022840"/>
    </source>
</evidence>
<evidence type="ECO:0000256" key="1">
    <source>
        <dbReference type="ARBA" id="ARBA00022448"/>
    </source>
</evidence>
<dbReference type="PROSITE" id="PS00211">
    <property type="entry name" value="ABC_TRANSPORTER_1"/>
    <property type="match status" value="1"/>
</dbReference>
<evidence type="ECO:0000313" key="6">
    <source>
        <dbReference type="Proteomes" id="UP000241447"/>
    </source>
</evidence>
<dbReference type="InterPro" id="IPR003593">
    <property type="entry name" value="AAA+_ATPase"/>
</dbReference>
<dbReference type="InterPro" id="IPR050093">
    <property type="entry name" value="ABC_SmlMolc_Importer"/>
</dbReference>
<keyword evidence="1" id="KW-0813">Transport</keyword>
<evidence type="ECO:0000259" key="4">
    <source>
        <dbReference type="PROSITE" id="PS50893"/>
    </source>
</evidence>